<dbReference type="PROSITE" id="PS50995">
    <property type="entry name" value="HTH_MARR_2"/>
    <property type="match status" value="1"/>
</dbReference>
<feature type="domain" description="HTH marR-type" evidence="4">
    <location>
        <begin position="8"/>
        <end position="143"/>
    </location>
</feature>
<keyword evidence="3" id="KW-0804">Transcription</keyword>
<keyword evidence="1" id="KW-0805">Transcription regulation</keyword>
<evidence type="ECO:0000313" key="5">
    <source>
        <dbReference type="EMBL" id="GGK02087.1"/>
    </source>
</evidence>
<dbReference type="SMART" id="SM00347">
    <property type="entry name" value="HTH_MARR"/>
    <property type="match status" value="1"/>
</dbReference>
<accession>A0A8J3BGJ7</accession>
<dbReference type="PANTHER" id="PTHR42756:SF1">
    <property type="entry name" value="TRANSCRIPTIONAL REPRESSOR OF EMRAB OPERON"/>
    <property type="match status" value="1"/>
</dbReference>
<dbReference type="Gene3D" id="1.10.10.10">
    <property type="entry name" value="Winged helix-like DNA-binding domain superfamily/Winged helix DNA-binding domain"/>
    <property type="match status" value="1"/>
</dbReference>
<keyword evidence="6" id="KW-1185">Reference proteome</keyword>
<organism evidence="5 6">
    <name type="scientific">Pilimelia anulata</name>
    <dbReference type="NCBI Taxonomy" id="53371"/>
    <lineage>
        <taxon>Bacteria</taxon>
        <taxon>Bacillati</taxon>
        <taxon>Actinomycetota</taxon>
        <taxon>Actinomycetes</taxon>
        <taxon>Micromonosporales</taxon>
        <taxon>Micromonosporaceae</taxon>
        <taxon>Pilimelia</taxon>
    </lineage>
</organism>
<name>A0A8J3BGJ7_9ACTN</name>
<dbReference type="SUPFAM" id="SSF46785">
    <property type="entry name" value="Winged helix' DNA-binding domain"/>
    <property type="match status" value="1"/>
</dbReference>
<dbReference type="RefSeq" id="WP_189171267.1">
    <property type="nucleotide sequence ID" value="NZ_BMQB01000008.1"/>
</dbReference>
<reference evidence="5" key="2">
    <citation type="submission" date="2020-09" db="EMBL/GenBank/DDBJ databases">
        <authorList>
            <person name="Sun Q."/>
            <person name="Ohkuma M."/>
        </authorList>
    </citation>
    <scope>NUCLEOTIDE SEQUENCE</scope>
    <source>
        <strain evidence="5">JCM 3090</strain>
    </source>
</reference>
<protein>
    <submittedName>
        <fullName evidence="5">MarR family transcriptional regulator</fullName>
    </submittedName>
</protein>
<comment type="caution">
    <text evidence="5">The sequence shown here is derived from an EMBL/GenBank/DDBJ whole genome shotgun (WGS) entry which is preliminary data.</text>
</comment>
<evidence type="ECO:0000256" key="1">
    <source>
        <dbReference type="ARBA" id="ARBA00023015"/>
    </source>
</evidence>
<dbReference type="InterPro" id="IPR036390">
    <property type="entry name" value="WH_DNA-bd_sf"/>
</dbReference>
<sequence length="156" mass="16648">MPDAGVSATVLGRMIVQASRVLDVPFGAVLDRHGVTRNGWWLLSELYRSRAGALATLGEHARRSALAASSATVAADQLVGLGLTRRWRPAGNRRITMIAITDAGVAFVEAVRADLEVAVHRLYRLYDPAERETLHGLLSRLLTDPAAPAAGSDATP</sequence>
<dbReference type="InterPro" id="IPR036388">
    <property type="entry name" value="WH-like_DNA-bd_sf"/>
</dbReference>
<reference evidence="5" key="1">
    <citation type="journal article" date="2014" name="Int. J. Syst. Evol. Microbiol.">
        <title>Complete genome sequence of Corynebacterium casei LMG S-19264T (=DSM 44701T), isolated from a smear-ripened cheese.</title>
        <authorList>
            <consortium name="US DOE Joint Genome Institute (JGI-PGF)"/>
            <person name="Walter F."/>
            <person name="Albersmeier A."/>
            <person name="Kalinowski J."/>
            <person name="Ruckert C."/>
        </authorList>
    </citation>
    <scope>NUCLEOTIDE SEQUENCE</scope>
    <source>
        <strain evidence="5">JCM 3090</strain>
    </source>
</reference>
<dbReference type="InterPro" id="IPR000835">
    <property type="entry name" value="HTH_MarR-typ"/>
</dbReference>
<evidence type="ECO:0000256" key="2">
    <source>
        <dbReference type="ARBA" id="ARBA00023125"/>
    </source>
</evidence>
<evidence type="ECO:0000259" key="4">
    <source>
        <dbReference type="PROSITE" id="PS50995"/>
    </source>
</evidence>
<proteinExistence type="predicted"/>
<dbReference type="AlphaFoldDB" id="A0A8J3BGJ7"/>
<dbReference type="PANTHER" id="PTHR42756">
    <property type="entry name" value="TRANSCRIPTIONAL REGULATOR, MARR"/>
    <property type="match status" value="1"/>
</dbReference>
<dbReference type="GO" id="GO:0003677">
    <property type="term" value="F:DNA binding"/>
    <property type="evidence" value="ECO:0007669"/>
    <property type="project" value="UniProtKB-KW"/>
</dbReference>
<dbReference type="EMBL" id="BMQB01000008">
    <property type="protein sequence ID" value="GGK02087.1"/>
    <property type="molecule type" value="Genomic_DNA"/>
</dbReference>
<dbReference type="GO" id="GO:0003700">
    <property type="term" value="F:DNA-binding transcription factor activity"/>
    <property type="evidence" value="ECO:0007669"/>
    <property type="project" value="InterPro"/>
</dbReference>
<evidence type="ECO:0000313" key="6">
    <source>
        <dbReference type="Proteomes" id="UP000649739"/>
    </source>
</evidence>
<gene>
    <name evidence="5" type="ORF">GCM10010123_35070</name>
</gene>
<evidence type="ECO:0000256" key="3">
    <source>
        <dbReference type="ARBA" id="ARBA00023163"/>
    </source>
</evidence>
<keyword evidence="2" id="KW-0238">DNA-binding</keyword>
<dbReference type="Proteomes" id="UP000649739">
    <property type="component" value="Unassembled WGS sequence"/>
</dbReference>